<accession>A0ABX0WBM4</accession>
<keyword evidence="1" id="KW-0812">Transmembrane</keyword>
<feature type="transmembrane region" description="Helical" evidence="1">
    <location>
        <begin position="118"/>
        <end position="139"/>
    </location>
</feature>
<keyword evidence="1" id="KW-0472">Membrane</keyword>
<reference evidence="2 3" key="1">
    <citation type="submission" date="2018-05" db="EMBL/GenBank/DDBJ databases">
        <authorList>
            <person name="Zhang Y.-J."/>
        </authorList>
    </citation>
    <scope>NUCLEOTIDE SEQUENCE [LARGE SCALE GENOMIC DNA]</scope>
    <source>
        <strain evidence="2 3">CY04</strain>
    </source>
</reference>
<keyword evidence="1" id="KW-1133">Transmembrane helix</keyword>
<keyword evidence="3" id="KW-1185">Reference proteome</keyword>
<feature type="transmembrane region" description="Helical" evidence="1">
    <location>
        <begin position="224"/>
        <end position="246"/>
    </location>
</feature>
<dbReference type="EMBL" id="QHLQ01000027">
    <property type="protein sequence ID" value="NIZ63083.1"/>
    <property type="molecule type" value="Genomic_DNA"/>
</dbReference>
<feature type="transmembrane region" description="Helical" evidence="1">
    <location>
        <begin position="252"/>
        <end position="271"/>
    </location>
</feature>
<gene>
    <name evidence="2" type="ORF">DL239_19125</name>
</gene>
<feature type="transmembrane region" description="Helical" evidence="1">
    <location>
        <begin position="67"/>
        <end position="85"/>
    </location>
</feature>
<dbReference type="Proteomes" id="UP001429564">
    <property type="component" value="Unassembled WGS sequence"/>
</dbReference>
<sequence>MRGEVSEILCTNKTEVSRSWLDDLLIILVLLVSTRAAFVNFESEATILIFLVSGIIWLFRGARIVPAALIFVTVSLVWLSLHAILHDMTNAKTLAGHFVRILIAFFVLGIVARPLDVFVKWVTVFSSVGLGLFFIGLLAPTLTEVLYDATPAVLQFSGGTVVGEQLTGAWARASWLFYIFAPERSTQNHGFMWEPAAYAMVCSFALWCRILAGRYQFDRTNIILLLAIASTVSTTGTVGLAISLGVMLLHRGVTGALVILLTLPMALAFFFNADFLVAKILAEVTSGYSVYMQWGLSRSASFQLDMQSLRHALILGNGIVVEASDTLLFRLPSNNGFSDYLARHGLVMSAYLAGIFMLGTYKQFRVGLLKVLCFCAVVFLFAWSEKFFELPLFYLLAFAGYYRREHAVSPHTSGLHLIS</sequence>
<evidence type="ECO:0000313" key="3">
    <source>
        <dbReference type="Proteomes" id="UP001429564"/>
    </source>
</evidence>
<organism evidence="2 3">
    <name type="scientific">Parasedimentitalea denitrificans</name>
    <dbReference type="NCBI Taxonomy" id="2211118"/>
    <lineage>
        <taxon>Bacteria</taxon>
        <taxon>Pseudomonadati</taxon>
        <taxon>Pseudomonadota</taxon>
        <taxon>Alphaproteobacteria</taxon>
        <taxon>Rhodobacterales</taxon>
        <taxon>Paracoccaceae</taxon>
        <taxon>Parasedimentitalea</taxon>
    </lineage>
</organism>
<evidence type="ECO:0000313" key="2">
    <source>
        <dbReference type="EMBL" id="NIZ63083.1"/>
    </source>
</evidence>
<evidence type="ECO:0000256" key="1">
    <source>
        <dbReference type="SAM" id="Phobius"/>
    </source>
</evidence>
<feature type="transmembrane region" description="Helical" evidence="1">
    <location>
        <begin position="44"/>
        <end position="60"/>
    </location>
</feature>
<proteinExistence type="predicted"/>
<feature type="transmembrane region" description="Helical" evidence="1">
    <location>
        <begin position="366"/>
        <end position="384"/>
    </location>
</feature>
<comment type="caution">
    <text evidence="2">The sequence shown here is derived from an EMBL/GenBank/DDBJ whole genome shotgun (WGS) entry which is preliminary data.</text>
</comment>
<protein>
    <submittedName>
        <fullName evidence="2">Uncharacterized protein</fullName>
    </submittedName>
</protein>
<name>A0ABX0WBM4_9RHOB</name>
<feature type="transmembrane region" description="Helical" evidence="1">
    <location>
        <begin position="341"/>
        <end position="359"/>
    </location>
</feature>
<feature type="transmembrane region" description="Helical" evidence="1">
    <location>
        <begin position="91"/>
        <end position="111"/>
    </location>
</feature>